<dbReference type="FunFam" id="3.40.250.10:FF:000035">
    <property type="entry name" value="Thiosulfate sulfurtransferase"/>
    <property type="match status" value="1"/>
</dbReference>
<feature type="domain" description="Rhodanese" evidence="3">
    <location>
        <begin position="16"/>
        <end position="136"/>
    </location>
</feature>
<evidence type="ECO:0000313" key="4">
    <source>
        <dbReference type="EMBL" id="PHN08047.1"/>
    </source>
</evidence>
<dbReference type="PANTHER" id="PTHR11364">
    <property type="entry name" value="THIOSULFATE SULFERTANSFERASE"/>
    <property type="match status" value="1"/>
</dbReference>
<sequence>MYKTLISPAELQQNYQAGNWVIVDCRFDLADTQAGRRAYESAHIPGAIYAHLDDDLSGEIIPGTTGRHPLPTVEEAIALFSLWGIDDSVQVIAYDDKGGGVASRLWWMLRWLGHEAVAVLDGGWPAWQAADLAISDKLATVRPRQFKPQSTLASSIDAAGVDEVRERADYVVVDSRTPERYRGEVEPIDPVAGHIPGAINLPFPANLADGKFLSPEELKARFAAALGNTKGEQVVFYCGSGVTACHNILAYAHAGLGDAVLYPGSWSDWITDTSRPVG</sequence>
<dbReference type="InterPro" id="IPR001763">
    <property type="entry name" value="Rhodanese-like_dom"/>
</dbReference>
<dbReference type="Pfam" id="PF00581">
    <property type="entry name" value="Rhodanese"/>
    <property type="match status" value="2"/>
</dbReference>
<name>A0A2D0NHU6_FLAN2</name>
<organism evidence="4 5">
    <name type="scientific">Flavilitoribacter nigricans (strain ATCC 23147 / DSM 23189 / NBRC 102662 / NCIMB 1420 / SS-2)</name>
    <name type="common">Lewinella nigricans</name>
    <dbReference type="NCBI Taxonomy" id="1122177"/>
    <lineage>
        <taxon>Bacteria</taxon>
        <taxon>Pseudomonadati</taxon>
        <taxon>Bacteroidota</taxon>
        <taxon>Saprospiria</taxon>
        <taxon>Saprospirales</taxon>
        <taxon>Lewinellaceae</taxon>
        <taxon>Flavilitoribacter</taxon>
    </lineage>
</organism>
<gene>
    <name evidence="4" type="ORF">CRP01_03260</name>
</gene>
<evidence type="ECO:0000256" key="2">
    <source>
        <dbReference type="ARBA" id="ARBA00022737"/>
    </source>
</evidence>
<dbReference type="SUPFAM" id="SSF52821">
    <property type="entry name" value="Rhodanese/Cell cycle control phosphatase"/>
    <property type="match status" value="2"/>
</dbReference>
<dbReference type="Gene3D" id="3.40.250.10">
    <property type="entry name" value="Rhodanese-like domain"/>
    <property type="match status" value="2"/>
</dbReference>
<dbReference type="CDD" id="cd01448">
    <property type="entry name" value="TST_Repeat_1"/>
    <property type="match status" value="1"/>
</dbReference>
<keyword evidence="1 4" id="KW-0808">Transferase</keyword>
<dbReference type="SMART" id="SM00450">
    <property type="entry name" value="RHOD"/>
    <property type="match status" value="2"/>
</dbReference>
<keyword evidence="5" id="KW-1185">Reference proteome</keyword>
<proteinExistence type="predicted"/>
<evidence type="ECO:0000256" key="1">
    <source>
        <dbReference type="ARBA" id="ARBA00022679"/>
    </source>
</evidence>
<protein>
    <submittedName>
        <fullName evidence="4">Sulfurtransferase</fullName>
    </submittedName>
</protein>
<dbReference type="GO" id="GO:0004792">
    <property type="term" value="F:thiosulfate-cyanide sulfurtransferase activity"/>
    <property type="evidence" value="ECO:0007669"/>
    <property type="project" value="TreeGrafter"/>
</dbReference>
<dbReference type="AlphaFoldDB" id="A0A2D0NHU6"/>
<dbReference type="RefSeq" id="WP_099148566.1">
    <property type="nucleotide sequence ID" value="NZ_PDUD01000003.1"/>
</dbReference>
<dbReference type="CDD" id="cd01449">
    <property type="entry name" value="TST_Repeat_2"/>
    <property type="match status" value="1"/>
</dbReference>
<dbReference type="InterPro" id="IPR045078">
    <property type="entry name" value="TST/MPST-like"/>
</dbReference>
<accession>A0A2D0NHU6</accession>
<comment type="caution">
    <text evidence="4">The sequence shown here is derived from an EMBL/GenBank/DDBJ whole genome shotgun (WGS) entry which is preliminary data.</text>
</comment>
<reference evidence="4 5" key="1">
    <citation type="submission" date="2017-10" db="EMBL/GenBank/DDBJ databases">
        <title>The draft genome sequence of Lewinella nigricans NBRC 102662.</title>
        <authorList>
            <person name="Wang K."/>
        </authorList>
    </citation>
    <scope>NUCLEOTIDE SEQUENCE [LARGE SCALE GENOMIC DNA]</scope>
    <source>
        <strain evidence="4 5">NBRC 102662</strain>
    </source>
</reference>
<dbReference type="PANTHER" id="PTHR11364:SF27">
    <property type="entry name" value="SULFURTRANSFERASE"/>
    <property type="match status" value="1"/>
</dbReference>
<evidence type="ECO:0000259" key="3">
    <source>
        <dbReference type="PROSITE" id="PS50206"/>
    </source>
</evidence>
<dbReference type="OrthoDB" id="9770030at2"/>
<evidence type="ECO:0000313" key="5">
    <source>
        <dbReference type="Proteomes" id="UP000223913"/>
    </source>
</evidence>
<feature type="domain" description="Rhodanese" evidence="3">
    <location>
        <begin position="166"/>
        <end position="278"/>
    </location>
</feature>
<dbReference type="EMBL" id="PDUD01000003">
    <property type="protein sequence ID" value="PHN08047.1"/>
    <property type="molecule type" value="Genomic_DNA"/>
</dbReference>
<dbReference type="PROSITE" id="PS50206">
    <property type="entry name" value="RHODANESE_3"/>
    <property type="match status" value="2"/>
</dbReference>
<keyword evidence="2" id="KW-0677">Repeat</keyword>
<dbReference type="InterPro" id="IPR036873">
    <property type="entry name" value="Rhodanese-like_dom_sf"/>
</dbReference>
<dbReference type="Proteomes" id="UP000223913">
    <property type="component" value="Unassembled WGS sequence"/>
</dbReference>